<keyword evidence="3" id="KW-1185">Reference proteome</keyword>
<name>A0A0B6WZ31_9BACT</name>
<dbReference type="SMART" id="SM00933">
    <property type="entry name" value="NurA"/>
    <property type="match status" value="1"/>
</dbReference>
<evidence type="ECO:0000259" key="1">
    <source>
        <dbReference type="SMART" id="SM00933"/>
    </source>
</evidence>
<dbReference type="STRING" id="454194.PYK22_02394"/>
<protein>
    <submittedName>
        <fullName evidence="2">NurA domain-containing protein</fullName>
    </submittedName>
</protein>
<gene>
    <name evidence="2" type="ORF">PYK22_02394</name>
</gene>
<dbReference type="AlphaFoldDB" id="A0A0B6WZ31"/>
<feature type="domain" description="NurA" evidence="1">
    <location>
        <begin position="97"/>
        <end position="365"/>
    </location>
</feature>
<proteinExistence type="predicted"/>
<dbReference type="Pfam" id="PF09376">
    <property type="entry name" value="NurA"/>
    <property type="match status" value="1"/>
</dbReference>
<organism evidence="2 3">
    <name type="scientific">Pyrinomonas methylaliphatogenes</name>
    <dbReference type="NCBI Taxonomy" id="454194"/>
    <lineage>
        <taxon>Bacteria</taxon>
        <taxon>Pseudomonadati</taxon>
        <taxon>Acidobacteriota</taxon>
        <taxon>Blastocatellia</taxon>
        <taxon>Blastocatellales</taxon>
        <taxon>Pyrinomonadaceae</taxon>
        <taxon>Pyrinomonas</taxon>
    </lineage>
</organism>
<dbReference type="InterPro" id="IPR018977">
    <property type="entry name" value="NurA_domain"/>
</dbReference>
<dbReference type="Proteomes" id="UP000031518">
    <property type="component" value="Unassembled WGS sequence"/>
</dbReference>
<evidence type="ECO:0000313" key="2">
    <source>
        <dbReference type="EMBL" id="CDM66366.1"/>
    </source>
</evidence>
<dbReference type="OrthoDB" id="524909at2"/>
<reference evidence="2 3" key="1">
    <citation type="submission" date="2013-12" db="EMBL/GenBank/DDBJ databases">
        <authorList>
            <person name="Stott M."/>
        </authorList>
    </citation>
    <scope>NUCLEOTIDE SEQUENCE [LARGE SCALE GENOMIC DNA]</scope>
    <source>
        <strain evidence="2 3">K22</strain>
    </source>
</reference>
<accession>A0A0B6WZ31</accession>
<evidence type="ECO:0000313" key="3">
    <source>
        <dbReference type="Proteomes" id="UP000031518"/>
    </source>
</evidence>
<reference evidence="2 3" key="2">
    <citation type="submission" date="2015-01" db="EMBL/GenBank/DDBJ databases">
        <title>Complete genome sequence of Pyrinomonas methylaliphatogenes type strain K22T.</title>
        <authorList>
            <person name="Lee K.C.Y."/>
            <person name="Power J.F."/>
            <person name="Dunfield P.F."/>
            <person name="Morgan X.C."/>
            <person name="Huttenhower C."/>
            <person name="Stott M.B."/>
        </authorList>
    </citation>
    <scope>NUCLEOTIDE SEQUENCE [LARGE SCALE GENOMIC DNA]</scope>
    <source>
        <strain evidence="2 3">K22</strain>
    </source>
</reference>
<dbReference type="RefSeq" id="WP_041977583.1">
    <property type="nucleotide sequence ID" value="NZ_CBXV010000008.1"/>
</dbReference>
<sequence length="401" mass="45783">MLHLKHFVSALDKCIEDFKRLNDAWQKEMDRGVGLLNELAGMSAQQVRMRCAEFRGAFPSDELDRSRSLACRFSQDQRLWRSHEGARRWAADVLSGRTTYAADGGQALLRELIPPVAVVQIASFENPHCAEEDYRKEVKLELITPTAFCENEAETPEAIVNFRRFSGEIEMIEKFIEDKRGWQTRGERAPVAFFDGSLFISYAQPRTRRQDQYIEKVLHLVRKSDEARVPIVGYIDQSQARDLVKLLDFLAEDNRQSTLFDGQLLRAQDGSAALSRWGDRTIFFYCMREGIEDSRDAFLDESGDPRIGFVYLQTTRDAPPARLDIPSWVYREGLLEEVVDVVRAECVVGNGYPYAIETADAAAVITGRDLEQAWRLVQEFASRAGLQLSFSRKAASKIRRH</sequence>
<dbReference type="EMBL" id="CBXV010000008">
    <property type="protein sequence ID" value="CDM66366.1"/>
    <property type="molecule type" value="Genomic_DNA"/>
</dbReference>